<dbReference type="PROSITE" id="PS51257">
    <property type="entry name" value="PROKAR_LIPOPROTEIN"/>
    <property type="match status" value="1"/>
</dbReference>
<reference evidence="2" key="1">
    <citation type="submission" date="2021-12" db="EMBL/GenBank/DDBJ databases">
        <authorList>
            <person name="King R."/>
        </authorList>
    </citation>
    <scope>NUCLEOTIDE SEQUENCE</scope>
</reference>
<protein>
    <submittedName>
        <fullName evidence="2">Uncharacterized protein</fullName>
    </submittedName>
</protein>
<keyword evidence="3" id="KW-1185">Reference proteome</keyword>
<name>A0A9N9RG25_9NEOP</name>
<organism evidence="2 3">
    <name type="scientific">Diatraea saccharalis</name>
    <name type="common">sugarcane borer</name>
    <dbReference type="NCBI Taxonomy" id="40085"/>
    <lineage>
        <taxon>Eukaryota</taxon>
        <taxon>Metazoa</taxon>
        <taxon>Ecdysozoa</taxon>
        <taxon>Arthropoda</taxon>
        <taxon>Hexapoda</taxon>
        <taxon>Insecta</taxon>
        <taxon>Pterygota</taxon>
        <taxon>Neoptera</taxon>
        <taxon>Endopterygota</taxon>
        <taxon>Lepidoptera</taxon>
        <taxon>Glossata</taxon>
        <taxon>Ditrysia</taxon>
        <taxon>Pyraloidea</taxon>
        <taxon>Crambidae</taxon>
        <taxon>Crambinae</taxon>
        <taxon>Diatraea</taxon>
    </lineage>
</organism>
<feature type="chain" id="PRO_5040505033" evidence="1">
    <location>
        <begin position="20"/>
        <end position="110"/>
    </location>
</feature>
<dbReference type="OrthoDB" id="7460844at2759"/>
<evidence type="ECO:0000313" key="2">
    <source>
        <dbReference type="EMBL" id="CAG9795825.1"/>
    </source>
</evidence>
<reference evidence="2" key="2">
    <citation type="submission" date="2022-10" db="EMBL/GenBank/DDBJ databases">
        <authorList>
            <consortium name="ENA_rothamsted_submissions"/>
            <consortium name="culmorum"/>
            <person name="King R."/>
        </authorList>
    </citation>
    <scope>NUCLEOTIDE SEQUENCE</scope>
</reference>
<keyword evidence="1" id="KW-0732">Signal</keyword>
<feature type="signal peptide" evidence="1">
    <location>
        <begin position="1"/>
        <end position="19"/>
    </location>
</feature>
<evidence type="ECO:0000313" key="3">
    <source>
        <dbReference type="Proteomes" id="UP001153714"/>
    </source>
</evidence>
<sequence length="110" mass="11464">MRSIIFAVGFLALLAVCACTPVESDVIQHIPLKAGATPSVTGRDGAESGVVADAYGASNEKQTHERVRRSIGGEESDLIPAANDVDASPFGETSQLEGRGRIRVLPAFLG</sequence>
<evidence type="ECO:0000256" key="1">
    <source>
        <dbReference type="SAM" id="SignalP"/>
    </source>
</evidence>
<dbReference type="AlphaFoldDB" id="A0A9N9RG25"/>
<proteinExistence type="predicted"/>
<gene>
    <name evidence="2" type="ORF">DIATSA_LOCUS13064</name>
</gene>
<accession>A0A9N9RG25</accession>
<dbReference type="Proteomes" id="UP001153714">
    <property type="component" value="Chromosome 8"/>
</dbReference>
<dbReference type="EMBL" id="OU893339">
    <property type="protein sequence ID" value="CAG9795825.1"/>
    <property type="molecule type" value="Genomic_DNA"/>
</dbReference>